<reference evidence="1 2" key="1">
    <citation type="submission" date="2016-10" db="EMBL/GenBank/DDBJ databases">
        <authorList>
            <person name="de Groot N.N."/>
        </authorList>
    </citation>
    <scope>NUCLEOTIDE SEQUENCE [LARGE SCALE GENOMIC DNA]</scope>
    <source>
        <strain evidence="1 2">DSM 24956</strain>
    </source>
</reference>
<dbReference type="EMBL" id="FNNJ01000002">
    <property type="protein sequence ID" value="SDW70461.1"/>
    <property type="molecule type" value="Genomic_DNA"/>
</dbReference>
<dbReference type="Proteomes" id="UP000199595">
    <property type="component" value="Unassembled WGS sequence"/>
</dbReference>
<dbReference type="GO" id="GO:0016853">
    <property type="term" value="F:isomerase activity"/>
    <property type="evidence" value="ECO:0007669"/>
    <property type="project" value="UniProtKB-KW"/>
</dbReference>
<proteinExistence type="predicted"/>
<dbReference type="InterPro" id="IPR036237">
    <property type="entry name" value="Xyl_isomerase-like_sf"/>
</dbReference>
<dbReference type="Gene3D" id="3.20.20.150">
    <property type="entry name" value="Divalent-metal-dependent TIM barrel enzymes"/>
    <property type="match status" value="1"/>
</dbReference>
<organism evidence="1 2">
    <name type="scientific">Lutibacter oricola</name>
    <dbReference type="NCBI Taxonomy" id="762486"/>
    <lineage>
        <taxon>Bacteria</taxon>
        <taxon>Pseudomonadati</taxon>
        <taxon>Bacteroidota</taxon>
        <taxon>Flavobacteriia</taxon>
        <taxon>Flavobacteriales</taxon>
        <taxon>Flavobacteriaceae</taxon>
        <taxon>Lutibacter</taxon>
    </lineage>
</organism>
<name>A0A1H2VQA2_9FLAO</name>
<dbReference type="PANTHER" id="PTHR12110:SF41">
    <property type="entry name" value="INOSOSE DEHYDRATASE"/>
    <property type="match status" value="1"/>
</dbReference>
<evidence type="ECO:0000313" key="2">
    <source>
        <dbReference type="Proteomes" id="UP000199595"/>
    </source>
</evidence>
<evidence type="ECO:0000313" key="1">
    <source>
        <dbReference type="EMBL" id="SDW70461.1"/>
    </source>
</evidence>
<gene>
    <name evidence="1" type="ORF">SAMN05444411_10213</name>
</gene>
<dbReference type="AlphaFoldDB" id="A0A1H2VQA2"/>
<accession>A0A1H2VQA2</accession>
<dbReference type="SUPFAM" id="SSF51658">
    <property type="entry name" value="Xylose isomerase-like"/>
    <property type="match status" value="1"/>
</dbReference>
<protein>
    <submittedName>
        <fullName evidence="1">Sugar phosphate isomerase/epimerase</fullName>
    </submittedName>
</protein>
<dbReference type="PANTHER" id="PTHR12110">
    <property type="entry name" value="HYDROXYPYRUVATE ISOMERASE"/>
    <property type="match status" value="1"/>
</dbReference>
<keyword evidence="2" id="KW-1185">Reference proteome</keyword>
<keyword evidence="1" id="KW-0413">Isomerase</keyword>
<dbReference type="InterPro" id="IPR050312">
    <property type="entry name" value="IolE/XylAMocC-like"/>
</dbReference>
<dbReference type="STRING" id="762486.SAMN05444411_10213"/>
<sequence length="413" mass="48142">MLNAQQQGINQQQKLTQYIGTWYSADNIEDDFLGDSSKIKMVVTPKISINNALQVEVFEKRDNKWKTILVELISYDKKSNQIIANGTNEHNESFIGKGRFIGEDVLIMNDENLLLEAIMTVKFYFINSTEVVLKATNPKGKELWSVKYIKQNSKDKNIGVQLVSVKDLMNENPKETLKQLGRMGYSFIENFAYQEGKFYNRSPKSFKKLVEASGLKFKGSMVFKNFLDSSKKEVMSWWKQCIKDHAEAGVSYIITSSNELDKVNTLKDVELYVNYYNEIGKMCSDNGIEFGVHNHTKEFKKIGDNIIYNYWLENTNPNYVFFEADLYWMKKAKVNPIDYFTKYPGRFYSWHVKDEKELGLSGETNFEAIYKLAEKAGLKYNIAEIEIYDFLPIISAEMAYRYLYYNNFVKCYK</sequence>